<dbReference type="SUPFAM" id="SSF51905">
    <property type="entry name" value="FAD/NAD(P)-binding domain"/>
    <property type="match status" value="2"/>
</dbReference>
<organism evidence="3 4">
    <name type="scientific">Megaselia scalaris</name>
    <name type="common">Humpbacked fly</name>
    <name type="synonym">Phora scalaris</name>
    <dbReference type="NCBI Taxonomy" id="36166"/>
    <lineage>
        <taxon>Eukaryota</taxon>
        <taxon>Metazoa</taxon>
        <taxon>Ecdysozoa</taxon>
        <taxon>Arthropoda</taxon>
        <taxon>Hexapoda</taxon>
        <taxon>Insecta</taxon>
        <taxon>Pterygota</taxon>
        <taxon>Neoptera</taxon>
        <taxon>Endopterygota</taxon>
        <taxon>Diptera</taxon>
        <taxon>Brachycera</taxon>
        <taxon>Muscomorpha</taxon>
        <taxon>Platypezoidea</taxon>
        <taxon>Phoridae</taxon>
        <taxon>Megaseliini</taxon>
        <taxon>Megaselia</taxon>
    </lineage>
</organism>
<accession>T1H1L3</accession>
<reference evidence="4" key="1">
    <citation type="submission" date="2013-02" db="EMBL/GenBank/DDBJ databases">
        <authorList>
            <person name="Hughes D."/>
        </authorList>
    </citation>
    <scope>NUCLEOTIDE SEQUENCE</scope>
    <source>
        <strain>Durham</strain>
        <strain evidence="4">NC isolate 2 -- Noor lab</strain>
    </source>
</reference>
<dbReference type="EMBL" id="CAQQ02077807">
    <property type="status" value="NOT_ANNOTATED_CDS"/>
    <property type="molecule type" value="Genomic_DNA"/>
</dbReference>
<comment type="similarity">
    <text evidence="1">Belongs to the GMC oxidoreductase family.</text>
</comment>
<reference evidence="3" key="2">
    <citation type="submission" date="2015-06" db="UniProtKB">
        <authorList>
            <consortium name="EnsemblMetazoa"/>
        </authorList>
    </citation>
    <scope>IDENTIFICATION</scope>
</reference>
<dbReference type="Gene3D" id="3.50.50.60">
    <property type="entry name" value="FAD/NAD(P)-binding domain"/>
    <property type="match status" value="2"/>
</dbReference>
<sequence>MENYLIHNKGPLTTRSMIFLQGFINSDPESNSSYPDVQFSHFISKRGSSLISDIHRLRYEIMNSIKEAENTSSIYQVDTILLRPKSVGTAKMGPLWDATAVVDSSLKVKGIQGLRVVDASIMPNVVSGNTNAPVIMIAEKAADFIKLEHGLRVVDASIMPNIVSGNTNAPVIMIAEKAADFIKLEHIFN</sequence>
<dbReference type="EMBL" id="CAQQ02077808">
    <property type="status" value="NOT_ANNOTATED_CDS"/>
    <property type="molecule type" value="Genomic_DNA"/>
</dbReference>
<dbReference type="HOGENOM" id="CLU_1435956_0_0_1"/>
<evidence type="ECO:0000256" key="1">
    <source>
        <dbReference type="ARBA" id="ARBA00010790"/>
    </source>
</evidence>
<name>T1H1L3_MEGSC</name>
<feature type="domain" description="Glucose-methanol-choline oxidoreductase C-terminal" evidence="2">
    <location>
        <begin position="149"/>
        <end position="175"/>
    </location>
</feature>
<dbReference type="PANTHER" id="PTHR11552:SF227">
    <property type="entry name" value="GLUCOSE DEHYDROGENASE [FAD, QUINONE]-LIKE PROTEIN"/>
    <property type="match status" value="1"/>
</dbReference>
<dbReference type="InterPro" id="IPR012132">
    <property type="entry name" value="GMC_OxRdtase"/>
</dbReference>
<dbReference type="GO" id="GO:0050660">
    <property type="term" value="F:flavin adenine dinucleotide binding"/>
    <property type="evidence" value="ECO:0007669"/>
    <property type="project" value="InterPro"/>
</dbReference>
<dbReference type="GO" id="GO:0016614">
    <property type="term" value="F:oxidoreductase activity, acting on CH-OH group of donors"/>
    <property type="evidence" value="ECO:0007669"/>
    <property type="project" value="InterPro"/>
</dbReference>
<evidence type="ECO:0000313" key="4">
    <source>
        <dbReference type="Proteomes" id="UP000015102"/>
    </source>
</evidence>
<protein>
    <recommendedName>
        <fullName evidence="2">Glucose-methanol-choline oxidoreductase C-terminal domain-containing protein</fullName>
    </recommendedName>
</protein>
<evidence type="ECO:0000259" key="2">
    <source>
        <dbReference type="Pfam" id="PF05199"/>
    </source>
</evidence>
<dbReference type="Proteomes" id="UP000015102">
    <property type="component" value="Unassembled WGS sequence"/>
</dbReference>
<dbReference type="EMBL" id="CAQQ02077809">
    <property type="status" value="NOT_ANNOTATED_CDS"/>
    <property type="molecule type" value="Genomic_DNA"/>
</dbReference>
<feature type="domain" description="Glucose-methanol-choline oxidoreductase C-terminal" evidence="2">
    <location>
        <begin position="87"/>
        <end position="138"/>
    </location>
</feature>
<dbReference type="AlphaFoldDB" id="T1H1L3"/>
<dbReference type="InterPro" id="IPR007867">
    <property type="entry name" value="GMC_OxRtase_C"/>
</dbReference>
<dbReference type="EnsemblMetazoa" id="MESCA010076-RA">
    <property type="protein sequence ID" value="MESCA010076-PA"/>
    <property type="gene ID" value="MESCA010076"/>
</dbReference>
<dbReference type="InterPro" id="IPR036188">
    <property type="entry name" value="FAD/NAD-bd_sf"/>
</dbReference>
<keyword evidence="4" id="KW-1185">Reference proteome</keyword>
<proteinExistence type="inferred from homology"/>
<evidence type="ECO:0000313" key="3">
    <source>
        <dbReference type="EnsemblMetazoa" id="MESCA010076-PA"/>
    </source>
</evidence>
<dbReference type="PANTHER" id="PTHR11552">
    <property type="entry name" value="GLUCOSE-METHANOL-CHOLINE GMC OXIDOREDUCTASE"/>
    <property type="match status" value="1"/>
</dbReference>
<dbReference type="STRING" id="36166.T1H1L3"/>
<dbReference type="Pfam" id="PF05199">
    <property type="entry name" value="GMC_oxred_C"/>
    <property type="match status" value="2"/>
</dbReference>